<comment type="caution">
    <text evidence="2">The sequence shown here is derived from an EMBL/GenBank/DDBJ whole genome shotgun (WGS) entry which is preliminary data.</text>
</comment>
<feature type="domain" description="Reverse transcriptase zinc-binding" evidence="1">
    <location>
        <begin position="44"/>
        <end position="87"/>
    </location>
</feature>
<reference evidence="2" key="1">
    <citation type="submission" date="2020-06" db="EMBL/GenBank/DDBJ databases">
        <authorList>
            <person name="Li T."/>
            <person name="Hu X."/>
            <person name="Zhang T."/>
            <person name="Song X."/>
            <person name="Zhang H."/>
            <person name="Dai N."/>
            <person name="Sheng W."/>
            <person name="Hou X."/>
            <person name="Wei L."/>
        </authorList>
    </citation>
    <scope>NUCLEOTIDE SEQUENCE</scope>
    <source>
        <strain evidence="2">3651</strain>
        <tissue evidence="2">Leaf</tissue>
    </source>
</reference>
<dbReference type="EMBL" id="JACGWO010000003">
    <property type="protein sequence ID" value="KAK4431417.1"/>
    <property type="molecule type" value="Genomic_DNA"/>
</dbReference>
<proteinExistence type="predicted"/>
<keyword evidence="3" id="KW-1185">Reference proteome</keyword>
<sequence>MCLWKLQNSGSFTMRSAYDRAIVVRDRTVPSVSGMDSILGQNGEAIPTMESLGRRWKEVDPVCGICGVEPESCRHLMLDCPSARQVWALSSLPWRLCAPGQYGNCVVNELWKESIRTFGMLGEEH</sequence>
<evidence type="ECO:0000313" key="2">
    <source>
        <dbReference type="EMBL" id="KAK4431417.1"/>
    </source>
</evidence>
<organism evidence="2 3">
    <name type="scientific">Sesamum alatum</name>
    <dbReference type="NCBI Taxonomy" id="300844"/>
    <lineage>
        <taxon>Eukaryota</taxon>
        <taxon>Viridiplantae</taxon>
        <taxon>Streptophyta</taxon>
        <taxon>Embryophyta</taxon>
        <taxon>Tracheophyta</taxon>
        <taxon>Spermatophyta</taxon>
        <taxon>Magnoliopsida</taxon>
        <taxon>eudicotyledons</taxon>
        <taxon>Gunneridae</taxon>
        <taxon>Pentapetalae</taxon>
        <taxon>asterids</taxon>
        <taxon>lamiids</taxon>
        <taxon>Lamiales</taxon>
        <taxon>Pedaliaceae</taxon>
        <taxon>Sesamum</taxon>
    </lineage>
</organism>
<name>A0AAE2CR49_9LAMI</name>
<reference evidence="2" key="2">
    <citation type="journal article" date="2024" name="Plant">
        <title>Genomic evolution and insights into agronomic trait innovations of Sesamum species.</title>
        <authorList>
            <person name="Miao H."/>
            <person name="Wang L."/>
            <person name="Qu L."/>
            <person name="Liu H."/>
            <person name="Sun Y."/>
            <person name="Le M."/>
            <person name="Wang Q."/>
            <person name="Wei S."/>
            <person name="Zheng Y."/>
            <person name="Lin W."/>
            <person name="Duan Y."/>
            <person name="Cao H."/>
            <person name="Xiong S."/>
            <person name="Wang X."/>
            <person name="Wei L."/>
            <person name="Li C."/>
            <person name="Ma Q."/>
            <person name="Ju M."/>
            <person name="Zhao R."/>
            <person name="Li G."/>
            <person name="Mu C."/>
            <person name="Tian Q."/>
            <person name="Mei H."/>
            <person name="Zhang T."/>
            <person name="Gao T."/>
            <person name="Zhang H."/>
        </authorList>
    </citation>
    <scope>NUCLEOTIDE SEQUENCE</scope>
    <source>
        <strain evidence="2">3651</strain>
    </source>
</reference>
<dbReference type="Pfam" id="PF13966">
    <property type="entry name" value="zf-RVT"/>
    <property type="match status" value="1"/>
</dbReference>
<dbReference type="Proteomes" id="UP001293254">
    <property type="component" value="Unassembled WGS sequence"/>
</dbReference>
<evidence type="ECO:0000259" key="1">
    <source>
        <dbReference type="Pfam" id="PF13966"/>
    </source>
</evidence>
<dbReference type="InterPro" id="IPR026960">
    <property type="entry name" value="RVT-Znf"/>
</dbReference>
<dbReference type="AlphaFoldDB" id="A0AAE2CR49"/>
<gene>
    <name evidence="2" type="ORF">Salat_0903800</name>
</gene>
<protein>
    <recommendedName>
        <fullName evidence="1">Reverse transcriptase zinc-binding domain-containing protein</fullName>
    </recommendedName>
</protein>
<accession>A0AAE2CR49</accession>
<evidence type="ECO:0000313" key="3">
    <source>
        <dbReference type="Proteomes" id="UP001293254"/>
    </source>
</evidence>